<keyword evidence="2" id="KW-1134">Transmembrane beta strand</keyword>
<proteinExistence type="inferred from homology"/>
<protein>
    <submittedName>
        <fullName evidence="4">SusC/RagA family TonB-linked outer membrane protein</fullName>
    </submittedName>
</protein>
<dbReference type="Pfam" id="PF13715">
    <property type="entry name" value="CarbopepD_reg_2"/>
    <property type="match status" value="1"/>
</dbReference>
<keyword evidence="2" id="KW-0812">Transmembrane</keyword>
<keyword evidence="5" id="KW-1185">Reference proteome</keyword>
<dbReference type="SUPFAM" id="SSF49464">
    <property type="entry name" value="Carboxypeptidase regulatory domain-like"/>
    <property type="match status" value="1"/>
</dbReference>
<dbReference type="Gene3D" id="2.170.130.10">
    <property type="entry name" value="TonB-dependent receptor, plug domain"/>
    <property type="match status" value="1"/>
</dbReference>
<dbReference type="InterPro" id="IPR023997">
    <property type="entry name" value="TonB-dep_OMP_SusC/RagA_CS"/>
</dbReference>
<comment type="caution">
    <text evidence="4">The sequence shown here is derived from an EMBL/GenBank/DDBJ whole genome shotgun (WGS) entry which is preliminary data.</text>
</comment>
<gene>
    <name evidence="4" type="ORF">GCM10011386_01030</name>
</gene>
<comment type="similarity">
    <text evidence="2">Belongs to the TonB-dependent receptor family.</text>
</comment>
<dbReference type="Gene3D" id="2.60.40.1120">
    <property type="entry name" value="Carboxypeptidase-like, regulatory domain"/>
    <property type="match status" value="1"/>
</dbReference>
<dbReference type="InterPro" id="IPR008969">
    <property type="entry name" value="CarboxyPept-like_regulatory"/>
</dbReference>
<keyword evidence="2" id="KW-0998">Cell outer membrane</keyword>
<dbReference type="Proteomes" id="UP000597338">
    <property type="component" value="Unassembled WGS sequence"/>
</dbReference>
<dbReference type="InterPro" id="IPR012910">
    <property type="entry name" value="Plug_dom"/>
</dbReference>
<accession>A0ABQ1KY88</accession>
<dbReference type="InterPro" id="IPR039426">
    <property type="entry name" value="TonB-dep_rcpt-like"/>
</dbReference>
<dbReference type="SUPFAM" id="SSF56935">
    <property type="entry name" value="Porins"/>
    <property type="match status" value="1"/>
</dbReference>
<keyword evidence="2" id="KW-0472">Membrane</keyword>
<feature type="domain" description="TonB-dependent receptor plug" evidence="3">
    <location>
        <begin position="107"/>
        <end position="207"/>
    </location>
</feature>
<dbReference type="EMBL" id="BMIK01000001">
    <property type="protein sequence ID" value="GGC13202.1"/>
    <property type="molecule type" value="Genomic_DNA"/>
</dbReference>
<sequence>MNLVQPCLFAQELSIRGAVVDSITGSPLQGVSVLIEGTSNGSSSNIEGKYELTVPRGDMVLVFSYVGYQTKKIPIAGRREINVALASDGASLDEVVVVGYGQQRRASITASVVTVSNEEVKSIPTANAVSGLAGRLPGLRVTQRTGEPGAYATSFDIRGFGAPLVVIDGVVRDGGSFSRLDPNDIESISVLKDASAAVYGVQAANGVILVTTRKGYSGKPQITYTANVEWQQVTNAPEVGNAYQFAVLTTENEINGGRLPGETTYSPEDIEKFRNGTYPSTDWYDVVAREYAGMQRHSLNVTGGGERIKYYTSLGYLSEDGLWKSGDLNYQRYNLRSNVSGQITDDLQAELFIDGVLENKNEPGEAAWNVFKFTWMNIPTFPVYANNNPEYLQDMTYPWHPLAMTTAAIGGYTKTRTKFFQSSLTLNYNIPFIDGMSAKLMGSFYNQASFTKAWRKKYELYDFDQLIDTYVLRGIQNNPSTLAGDFRPLERVSVLGQLTYSNIFNDAHHVNATLVFEERHEKNDNLWAQKQFAIDVDQFFAGISENQQVNSSGIYENANQNVVARLNYDYLSRYLLEAGFNYGGSSKFPKGKRWGFFPFISMGWRLSDEPFIKQRLPFLSDFKIRGSWGQMGDDGAAAFQFLTGYNYPSGNYIFDNEVISGLGFRGMPNPNITWYTVTTKNLGVDISLQKGLLSASVDIFQRDRSGLLATRLLTIPGTVGAELPQENLNKDIRRGIEVVLGHTNTIGELQYNVSANFTYTRGRPTKLERNVDGNSYLNWRNNPLNRWDNMTWGYNITGQFQSYEEIYASPVQDGQGNRTLRPGDFKYEDKNKDGILSNLDEVPIARSHIPEINYGLNLSASWKKFDVNALFQGAANFNFQYIEQLRAPLPWGRNSLTMFMDRWHHEDIYDANSPWVPGRYPATNYPASNNWNSQFWWPDASYLRLKHVELGYTIGPLRKAGDMQVRVFATGFNLATWTKVKYVDPEKDPETYNYLYPLMRIYNFGINVTF</sequence>
<reference evidence="5" key="1">
    <citation type="journal article" date="2019" name="Int. J. Syst. Evol. Microbiol.">
        <title>The Global Catalogue of Microorganisms (GCM) 10K type strain sequencing project: providing services to taxonomists for standard genome sequencing and annotation.</title>
        <authorList>
            <consortium name="The Broad Institute Genomics Platform"/>
            <consortium name="The Broad Institute Genome Sequencing Center for Infectious Disease"/>
            <person name="Wu L."/>
            <person name="Ma J."/>
        </authorList>
    </citation>
    <scope>NUCLEOTIDE SEQUENCE [LARGE SCALE GENOMIC DNA]</scope>
    <source>
        <strain evidence="5">CGMCC 1.15342</strain>
    </source>
</reference>
<evidence type="ECO:0000259" key="3">
    <source>
        <dbReference type="Pfam" id="PF07715"/>
    </source>
</evidence>
<evidence type="ECO:0000313" key="4">
    <source>
        <dbReference type="EMBL" id="GGC13202.1"/>
    </source>
</evidence>
<name>A0ABQ1KY88_9SPHI</name>
<dbReference type="InterPro" id="IPR037066">
    <property type="entry name" value="Plug_dom_sf"/>
</dbReference>
<dbReference type="PANTHER" id="PTHR30069:SF29">
    <property type="entry name" value="HEMOGLOBIN AND HEMOGLOBIN-HAPTOGLOBIN-BINDING PROTEIN 1-RELATED"/>
    <property type="match status" value="1"/>
</dbReference>
<dbReference type="InterPro" id="IPR023996">
    <property type="entry name" value="TonB-dep_OMP_SusC/RagA"/>
</dbReference>
<evidence type="ECO:0000256" key="1">
    <source>
        <dbReference type="ARBA" id="ARBA00022729"/>
    </source>
</evidence>
<dbReference type="NCBIfam" id="TIGR04056">
    <property type="entry name" value="OMP_RagA_SusC"/>
    <property type="match status" value="1"/>
</dbReference>
<evidence type="ECO:0000256" key="2">
    <source>
        <dbReference type="PROSITE-ProRule" id="PRU01360"/>
    </source>
</evidence>
<dbReference type="NCBIfam" id="TIGR04057">
    <property type="entry name" value="SusC_RagA_signa"/>
    <property type="match status" value="1"/>
</dbReference>
<dbReference type="PROSITE" id="PS52016">
    <property type="entry name" value="TONB_DEPENDENT_REC_3"/>
    <property type="match status" value="1"/>
</dbReference>
<keyword evidence="2" id="KW-0813">Transport</keyword>
<dbReference type="Pfam" id="PF07715">
    <property type="entry name" value="Plug"/>
    <property type="match status" value="1"/>
</dbReference>
<organism evidence="4 5">
    <name type="scientific">Parapedobacter defluvii</name>
    <dbReference type="NCBI Taxonomy" id="2045106"/>
    <lineage>
        <taxon>Bacteria</taxon>
        <taxon>Pseudomonadati</taxon>
        <taxon>Bacteroidota</taxon>
        <taxon>Sphingobacteriia</taxon>
        <taxon>Sphingobacteriales</taxon>
        <taxon>Sphingobacteriaceae</taxon>
        <taxon>Parapedobacter</taxon>
    </lineage>
</organism>
<keyword evidence="1" id="KW-0732">Signal</keyword>
<comment type="subcellular location">
    <subcellularLocation>
        <location evidence="2">Cell outer membrane</location>
        <topology evidence="2">Multi-pass membrane protein</topology>
    </subcellularLocation>
</comment>
<dbReference type="PANTHER" id="PTHR30069">
    <property type="entry name" value="TONB-DEPENDENT OUTER MEMBRANE RECEPTOR"/>
    <property type="match status" value="1"/>
</dbReference>
<evidence type="ECO:0000313" key="5">
    <source>
        <dbReference type="Proteomes" id="UP000597338"/>
    </source>
</evidence>